<dbReference type="InterPro" id="IPR058008">
    <property type="entry name" value="Gp26_C"/>
</dbReference>
<accession>A0A3S0XWP8</accession>
<protein>
    <recommendedName>
        <fullName evidence="1">Phage tail protein C-terminal domain-containing protein</fullName>
    </recommendedName>
</protein>
<gene>
    <name evidence="3" type="ORF">F126LOC_017510</name>
    <name evidence="2" type="ORF">H4F48_10725</name>
</gene>
<keyword evidence="5" id="KW-1185">Reference proteome</keyword>
<evidence type="ECO:0000313" key="3">
    <source>
        <dbReference type="EMBL" id="QPK23412.1"/>
    </source>
</evidence>
<proteinExistence type="predicted"/>
<dbReference type="EMBL" id="CP065031">
    <property type="protein sequence ID" value="QPK23412.1"/>
    <property type="molecule type" value="Genomic_DNA"/>
</dbReference>
<dbReference type="Pfam" id="PF25670">
    <property type="entry name" value="Phage_tail_C_2"/>
    <property type="match status" value="1"/>
</dbReference>
<sequence>MSEITPNDLPPINELDEFTSHIPELQIDTDVLAGTDGPANFQAQALANRTKYLKRILDAVSLELNGINQAVAAAQQVADTAKQGADASMKKAANGSDIVNSAAFRANIGLSNAMLRGEFGWGGKAVRIPDGASLTAFFDINRAAGLYWATLNVDGRPDGYTDVIYYWSPIQYADFYGTLSAIGFTAGGIKTASRNVVNSTWGDWVYNWDNKNLNPVTVDTAQTLTGMKVFRQNWESIGIVNELLGQPGYFTGRDFDGALRWTIGYETPDADYFSLRNNKASTVILFHSNRNIYVDCLDFIINNNTVWTSGNTAVDANGFIKVASPVVKLFSAGTSELNTESEGITTERIEQGVYRISGCLGLNSDLAWGGVDGGIVGPYCRNGLERLWIDYDVEPDGSIVIRTYHRTHSSAMTFARNELEGYEEGDPIDIPTDTFLSVRVQMPEREEAPYVSSIPPAPAK</sequence>
<organism evidence="3 4">
    <name type="scientific">Pectobacterium brasiliense</name>
    <dbReference type="NCBI Taxonomy" id="180957"/>
    <lineage>
        <taxon>Bacteria</taxon>
        <taxon>Pseudomonadati</taxon>
        <taxon>Pseudomonadota</taxon>
        <taxon>Gammaproteobacteria</taxon>
        <taxon>Enterobacterales</taxon>
        <taxon>Pectobacteriaceae</taxon>
        <taxon>Pectobacterium</taxon>
    </lineage>
</organism>
<dbReference type="RefSeq" id="WP_119870684.1">
    <property type="nucleotide sequence ID" value="NZ_CP059955.1"/>
</dbReference>
<feature type="domain" description="Phage tail protein C-terminal" evidence="1">
    <location>
        <begin position="311"/>
        <end position="444"/>
    </location>
</feature>
<evidence type="ECO:0000313" key="2">
    <source>
        <dbReference type="EMBL" id="MBN3106544.1"/>
    </source>
</evidence>
<dbReference type="AlphaFoldDB" id="A0A3S0XWP8"/>
<evidence type="ECO:0000259" key="1">
    <source>
        <dbReference type="Pfam" id="PF25670"/>
    </source>
</evidence>
<reference evidence="2 5" key="1">
    <citation type="submission" date="2020-07" db="EMBL/GenBank/DDBJ databases">
        <title>A pangenomic view of the genus Pectobacterium provides insights into genome organization, phylogeny, and virulence.</title>
        <authorList>
            <person name="Jonkheer E."/>
            <person name="Brankovics B."/>
            <person name="Houwers I."/>
            <person name="Van Der Wolf J."/>
            <person name="Bonants P."/>
            <person name="Vreeburg R."/>
            <person name="Bollema R."/>
            <person name="De Haan J."/>
            <person name="Berke L."/>
            <person name="De Ridder D."/>
            <person name="Smit S."/>
            <person name="Van Der Lee T.A.J."/>
        </authorList>
    </citation>
    <scope>NUCLEOTIDE SEQUENCE [LARGE SCALE GENOMIC DNA]</scope>
    <source>
        <strain evidence="2 5">NAK:384</strain>
    </source>
</reference>
<dbReference type="Proteomes" id="UP000269351">
    <property type="component" value="Chromosome"/>
</dbReference>
<name>A0A3S0XWP8_9GAMM</name>
<evidence type="ECO:0000313" key="4">
    <source>
        <dbReference type="Proteomes" id="UP000269351"/>
    </source>
</evidence>
<evidence type="ECO:0000313" key="5">
    <source>
        <dbReference type="Proteomes" id="UP000762586"/>
    </source>
</evidence>
<dbReference type="EMBL" id="JACGET010000011">
    <property type="protein sequence ID" value="MBN3106544.1"/>
    <property type="molecule type" value="Genomic_DNA"/>
</dbReference>
<dbReference type="Proteomes" id="UP000762586">
    <property type="component" value="Unassembled WGS sequence"/>
</dbReference>
<reference evidence="3 4" key="2">
    <citation type="submission" date="2020-11" db="EMBL/GenBank/DDBJ databases">
        <title>Complete genome sequence of Pectobacterium brasiliense strain F126.</title>
        <authorList>
            <person name="Miroshnikov K."/>
            <person name="Vo T.N.H."/>
            <person name="Khodykina M.V."/>
            <person name="Kabanova A.P."/>
            <person name="Shneider M."/>
            <person name="Korzhenkov A."/>
            <person name="Toschakov S.V."/>
            <person name="Miroshnikov K.A."/>
            <person name="Ignatov A.N."/>
            <person name="Mikhailova Y.V."/>
            <person name="Shelenkov A."/>
            <person name="Yanushevich Y.G."/>
            <person name="Evseev P.V."/>
        </authorList>
    </citation>
    <scope>NUCLEOTIDE SEQUENCE [LARGE SCALE GENOMIC DNA]</scope>
    <source>
        <strain evidence="3 4">F126</strain>
    </source>
</reference>